<dbReference type="PANTHER" id="PTHR43806:SF11">
    <property type="entry name" value="CEREVISIN-RELATED"/>
    <property type="match status" value="1"/>
</dbReference>
<dbReference type="Proteomes" id="UP001374803">
    <property type="component" value="Chromosome"/>
</dbReference>
<dbReference type="RefSeq" id="WP_394834963.1">
    <property type="nucleotide sequence ID" value="NZ_CP089929.1"/>
</dbReference>
<evidence type="ECO:0000256" key="6">
    <source>
        <dbReference type="SAM" id="Phobius"/>
    </source>
</evidence>
<feature type="domain" description="Peptidase S8/S53" evidence="8">
    <location>
        <begin position="158"/>
        <end position="351"/>
    </location>
</feature>
<feature type="active site" description="Charge relay system" evidence="5">
    <location>
        <position position="226"/>
    </location>
</feature>
<feature type="transmembrane region" description="Helical" evidence="6">
    <location>
        <begin position="679"/>
        <end position="696"/>
    </location>
</feature>
<proteinExistence type="inferred from homology"/>
<dbReference type="Pfam" id="PF00082">
    <property type="entry name" value="Peptidase_S8"/>
    <property type="match status" value="2"/>
</dbReference>
<reference evidence="9" key="1">
    <citation type="submission" date="2021-12" db="EMBL/GenBank/DDBJ databases">
        <title>Discovery of the Pendulisporaceae a myxobacterial family with distinct sporulation behavior and unique specialized metabolism.</title>
        <authorList>
            <person name="Garcia R."/>
            <person name="Popoff A."/>
            <person name="Bader C.D."/>
            <person name="Loehr J."/>
            <person name="Walesch S."/>
            <person name="Walt C."/>
            <person name="Boldt J."/>
            <person name="Bunk B."/>
            <person name="Haeckl F.J.F.P.J."/>
            <person name="Gunesch A.P."/>
            <person name="Birkelbach J."/>
            <person name="Nuebel U."/>
            <person name="Pietschmann T."/>
            <person name="Bach T."/>
            <person name="Mueller R."/>
        </authorList>
    </citation>
    <scope>NUCLEOTIDE SEQUENCE</scope>
    <source>
        <strain evidence="9">MSr11367</strain>
    </source>
</reference>
<evidence type="ECO:0000256" key="4">
    <source>
        <dbReference type="ARBA" id="ARBA00022825"/>
    </source>
</evidence>
<dbReference type="Gene3D" id="2.60.120.1290">
    <property type="match status" value="1"/>
</dbReference>
<evidence type="ECO:0000256" key="5">
    <source>
        <dbReference type="PROSITE-ProRule" id="PRU01240"/>
    </source>
</evidence>
<feature type="domain" description="Peptidase S8/S53" evidence="8">
    <location>
        <begin position="439"/>
        <end position="636"/>
    </location>
</feature>
<accession>A0ABZ2L303</accession>
<name>A0ABZ2L303_9BACT</name>
<keyword evidence="6" id="KW-1133">Transmembrane helix</keyword>
<comment type="similarity">
    <text evidence="1 5">Belongs to the peptidase S8 family.</text>
</comment>
<feature type="chain" id="PRO_5045624482" evidence="7">
    <location>
        <begin position="22"/>
        <end position="705"/>
    </location>
</feature>
<dbReference type="InterPro" id="IPR036852">
    <property type="entry name" value="Peptidase_S8/S53_dom_sf"/>
</dbReference>
<dbReference type="EMBL" id="CP089983">
    <property type="protein sequence ID" value="WXB05319.1"/>
    <property type="molecule type" value="Genomic_DNA"/>
</dbReference>
<dbReference type="InterPro" id="IPR022398">
    <property type="entry name" value="Peptidase_S8_His-AS"/>
</dbReference>
<keyword evidence="7" id="KW-0732">Signal</keyword>
<dbReference type="PROSITE" id="PS00137">
    <property type="entry name" value="SUBTILASE_HIS"/>
    <property type="match status" value="1"/>
</dbReference>
<keyword evidence="3 5" id="KW-0378">Hydrolase</keyword>
<sequence length="705" mass="71653">MNTSVSRFCAFVSMTAAGLVAYGDSAMASPGGGLGEEKSTFAQSAMSAGAWTKLDSSLRTRSLAVPNVQTVSMFVQSSNPESTRKLIEAAGGYVGTVAGDILTARVPRNAVNTVASAPSVVRLEGARIVRSKLDKAAAAIKVDKVHAGTSPLSAPYKGAGVVVGVLDIGLDFQHAAFKKPDGKTRVRALWDQGATGTPPAGFSYGSECTAAQIDGDTCAHRSTQDHGTHVTGIAAGSPVTGAPYVGVAPEADIVFVNLGNPADTSDEALSTAVCDAASYIFKLAAAANMPAVINMSIGEHSGPHDGTALGDKCLDNLTGPGKILVAAAGNEGKGSVHATQELPVVVHATATASEQPVVLKWLPGKGEDGTTKGELYLWSDSNVALSVRVGFASPSVGTPTYSAPITVERPLAPSTLSNGSVSVGNVIGAGGSIPSGARGIQIAVQDSNKDGLEDHQSWFLEVTGNGRFDAFIDTTSGGGFLATDQAAGVTTDSNMTIGFPAIASKVLAVASFVSRNSWKAADGSEQVQRTAGPESPPVTIGALSSFSSHGPSRNPNAAMKPDIAAPGEILASALNSGASPAAERVAKSGPNGFLMAEGTSMASPMVTGVVALMLQKNRSVTVDDVRAVFDRTAVKPDGVTSVPNTLWGRGKVDALAALADKGSRGSSDGCQLSPTDERSATFAVCASVMLLGFLLVRRRGARSAD</sequence>
<dbReference type="InterPro" id="IPR000209">
    <property type="entry name" value="Peptidase_S8/S53_dom"/>
</dbReference>
<feature type="signal peptide" evidence="7">
    <location>
        <begin position="1"/>
        <end position="21"/>
    </location>
</feature>
<evidence type="ECO:0000256" key="3">
    <source>
        <dbReference type="ARBA" id="ARBA00022801"/>
    </source>
</evidence>
<dbReference type="PANTHER" id="PTHR43806">
    <property type="entry name" value="PEPTIDASE S8"/>
    <property type="match status" value="1"/>
</dbReference>
<keyword evidence="2 5" id="KW-0645">Protease</keyword>
<feature type="active site" description="Charge relay system" evidence="5">
    <location>
        <position position="600"/>
    </location>
</feature>
<dbReference type="InterPro" id="IPR015500">
    <property type="entry name" value="Peptidase_S8_subtilisin-rel"/>
</dbReference>
<evidence type="ECO:0000256" key="7">
    <source>
        <dbReference type="SAM" id="SignalP"/>
    </source>
</evidence>
<keyword evidence="6" id="KW-0812">Transmembrane</keyword>
<evidence type="ECO:0000313" key="10">
    <source>
        <dbReference type="Proteomes" id="UP001374803"/>
    </source>
</evidence>
<feature type="active site" description="Charge relay system" evidence="5">
    <location>
        <position position="167"/>
    </location>
</feature>
<evidence type="ECO:0000259" key="8">
    <source>
        <dbReference type="Pfam" id="PF00082"/>
    </source>
</evidence>
<keyword evidence="10" id="KW-1185">Reference proteome</keyword>
<dbReference type="PRINTS" id="PR00723">
    <property type="entry name" value="SUBTILISIN"/>
</dbReference>
<keyword evidence="4 5" id="KW-0720">Serine protease</keyword>
<organism evidence="9 10">
    <name type="scientific">Pendulispora rubella</name>
    <dbReference type="NCBI Taxonomy" id="2741070"/>
    <lineage>
        <taxon>Bacteria</taxon>
        <taxon>Pseudomonadati</taxon>
        <taxon>Myxococcota</taxon>
        <taxon>Myxococcia</taxon>
        <taxon>Myxococcales</taxon>
        <taxon>Sorangiineae</taxon>
        <taxon>Pendulisporaceae</taxon>
        <taxon>Pendulispora</taxon>
    </lineage>
</organism>
<dbReference type="SUPFAM" id="SSF52743">
    <property type="entry name" value="Subtilisin-like"/>
    <property type="match status" value="1"/>
</dbReference>
<evidence type="ECO:0000256" key="2">
    <source>
        <dbReference type="ARBA" id="ARBA00022670"/>
    </source>
</evidence>
<evidence type="ECO:0000256" key="1">
    <source>
        <dbReference type="ARBA" id="ARBA00011073"/>
    </source>
</evidence>
<dbReference type="InterPro" id="IPR023828">
    <property type="entry name" value="Peptidase_S8_Ser-AS"/>
</dbReference>
<keyword evidence="6" id="KW-0472">Membrane</keyword>
<protein>
    <submittedName>
        <fullName evidence="9">S8 family serine peptidase</fullName>
    </submittedName>
</protein>
<evidence type="ECO:0000313" key="9">
    <source>
        <dbReference type="EMBL" id="WXB05319.1"/>
    </source>
</evidence>
<gene>
    <name evidence="9" type="ORF">LVJ94_51535</name>
</gene>
<dbReference type="PROSITE" id="PS00138">
    <property type="entry name" value="SUBTILASE_SER"/>
    <property type="match status" value="1"/>
</dbReference>
<dbReference type="InterPro" id="IPR050131">
    <property type="entry name" value="Peptidase_S8_subtilisin-like"/>
</dbReference>
<dbReference type="Gene3D" id="3.40.50.200">
    <property type="entry name" value="Peptidase S8/S53 domain"/>
    <property type="match status" value="1"/>
</dbReference>
<dbReference type="PROSITE" id="PS51892">
    <property type="entry name" value="SUBTILASE"/>
    <property type="match status" value="1"/>
</dbReference>